<accession>A0A4Y2U4C3</accession>
<keyword evidence="2" id="KW-1185">Reference proteome</keyword>
<sequence length="123" mass="14066">MGITELRHSYDHGVHLSALQCSKQGLTTLYDEEYTRKSRGDHSRWFGTIQALYVFFSRSTSRSGKLVSTIPITVKSESETRWSSRAEALKPVSKYLDELLDLLHNMIEDADETPETRSDARNL</sequence>
<organism evidence="1 2">
    <name type="scientific">Araneus ventricosus</name>
    <name type="common">Orbweaver spider</name>
    <name type="synonym">Epeira ventricosa</name>
    <dbReference type="NCBI Taxonomy" id="182803"/>
    <lineage>
        <taxon>Eukaryota</taxon>
        <taxon>Metazoa</taxon>
        <taxon>Ecdysozoa</taxon>
        <taxon>Arthropoda</taxon>
        <taxon>Chelicerata</taxon>
        <taxon>Arachnida</taxon>
        <taxon>Araneae</taxon>
        <taxon>Araneomorphae</taxon>
        <taxon>Entelegynae</taxon>
        <taxon>Araneoidea</taxon>
        <taxon>Araneidae</taxon>
        <taxon>Araneus</taxon>
    </lineage>
</organism>
<dbReference type="Proteomes" id="UP000499080">
    <property type="component" value="Unassembled WGS sequence"/>
</dbReference>
<reference evidence="1 2" key="1">
    <citation type="journal article" date="2019" name="Sci. Rep.">
        <title>Orb-weaving spider Araneus ventricosus genome elucidates the spidroin gene catalogue.</title>
        <authorList>
            <person name="Kono N."/>
            <person name="Nakamura H."/>
            <person name="Ohtoshi R."/>
            <person name="Moran D.A.P."/>
            <person name="Shinohara A."/>
            <person name="Yoshida Y."/>
            <person name="Fujiwara M."/>
            <person name="Mori M."/>
            <person name="Tomita M."/>
            <person name="Arakawa K."/>
        </authorList>
    </citation>
    <scope>NUCLEOTIDE SEQUENCE [LARGE SCALE GENOMIC DNA]</scope>
</reference>
<protein>
    <submittedName>
        <fullName evidence="1">Uncharacterized protein</fullName>
    </submittedName>
</protein>
<evidence type="ECO:0000313" key="2">
    <source>
        <dbReference type="Proteomes" id="UP000499080"/>
    </source>
</evidence>
<gene>
    <name evidence="1" type="ORF">AVEN_28245_1</name>
</gene>
<comment type="caution">
    <text evidence="1">The sequence shown here is derived from an EMBL/GenBank/DDBJ whole genome shotgun (WGS) entry which is preliminary data.</text>
</comment>
<proteinExistence type="predicted"/>
<name>A0A4Y2U4C3_ARAVE</name>
<dbReference type="EMBL" id="BGPR01033420">
    <property type="protein sequence ID" value="GBO07343.1"/>
    <property type="molecule type" value="Genomic_DNA"/>
</dbReference>
<evidence type="ECO:0000313" key="1">
    <source>
        <dbReference type="EMBL" id="GBO07343.1"/>
    </source>
</evidence>
<dbReference type="AlphaFoldDB" id="A0A4Y2U4C3"/>
<dbReference type="OrthoDB" id="6759200at2759"/>